<evidence type="ECO:0000313" key="2">
    <source>
        <dbReference type="EMBL" id="MBD2344181.1"/>
    </source>
</evidence>
<feature type="transmembrane region" description="Helical" evidence="1">
    <location>
        <begin position="22"/>
        <end position="46"/>
    </location>
</feature>
<name>A0ABR8CM14_9NOST</name>
<sequence>MSAAETALGRDGKWRFGFCLSFSFWLFVGLGVALAPLLVASSASIVGA</sequence>
<keyword evidence="1" id="KW-0472">Membrane</keyword>
<accession>A0ABR8CM14</accession>
<evidence type="ECO:0008006" key="4">
    <source>
        <dbReference type="Google" id="ProtNLM"/>
    </source>
</evidence>
<organism evidence="2 3">
    <name type="scientific">Anabaena subtropica FACHB-260</name>
    <dbReference type="NCBI Taxonomy" id="2692884"/>
    <lineage>
        <taxon>Bacteria</taxon>
        <taxon>Bacillati</taxon>
        <taxon>Cyanobacteriota</taxon>
        <taxon>Cyanophyceae</taxon>
        <taxon>Nostocales</taxon>
        <taxon>Nostocaceae</taxon>
        <taxon>Anabaena</taxon>
    </lineage>
</organism>
<keyword evidence="1" id="KW-0812">Transmembrane</keyword>
<proteinExistence type="predicted"/>
<evidence type="ECO:0000256" key="1">
    <source>
        <dbReference type="SAM" id="Phobius"/>
    </source>
</evidence>
<comment type="caution">
    <text evidence="2">The sequence shown here is derived from an EMBL/GenBank/DDBJ whole genome shotgun (WGS) entry which is preliminary data.</text>
</comment>
<reference evidence="2 3" key="1">
    <citation type="journal article" date="2020" name="ISME J.">
        <title>Comparative genomics reveals insights into cyanobacterial evolution and habitat adaptation.</title>
        <authorList>
            <person name="Chen M.Y."/>
            <person name="Teng W.K."/>
            <person name="Zhao L."/>
            <person name="Hu C.X."/>
            <person name="Zhou Y.K."/>
            <person name="Han B.P."/>
            <person name="Song L.R."/>
            <person name="Shu W.S."/>
        </authorList>
    </citation>
    <scope>NUCLEOTIDE SEQUENCE [LARGE SCALE GENOMIC DNA]</scope>
    <source>
        <strain evidence="2 3">FACHB-260</strain>
    </source>
</reference>
<keyword evidence="1" id="KW-1133">Transmembrane helix</keyword>
<keyword evidence="3" id="KW-1185">Reference proteome</keyword>
<dbReference type="EMBL" id="JACJRF010000010">
    <property type="protein sequence ID" value="MBD2344181.1"/>
    <property type="molecule type" value="Genomic_DNA"/>
</dbReference>
<protein>
    <recommendedName>
        <fullName evidence="4">MFS transporter</fullName>
    </recommendedName>
</protein>
<evidence type="ECO:0000313" key="3">
    <source>
        <dbReference type="Proteomes" id="UP000607281"/>
    </source>
</evidence>
<gene>
    <name evidence="2" type="ORF">H6G18_08465</name>
</gene>
<dbReference type="RefSeq" id="WP_190406639.1">
    <property type="nucleotide sequence ID" value="NZ_JACJRF010000010.1"/>
</dbReference>
<dbReference type="Proteomes" id="UP000607281">
    <property type="component" value="Unassembled WGS sequence"/>
</dbReference>